<dbReference type="GO" id="GO:0008168">
    <property type="term" value="F:methyltransferase activity"/>
    <property type="evidence" value="ECO:0007669"/>
    <property type="project" value="UniProtKB-KW"/>
</dbReference>
<keyword evidence="2" id="KW-1185">Reference proteome</keyword>
<sequence length="215" mass="24334">MEFEGFYGLLPPGKFINSDLYCQQLMRIKQEVKKNRPELINRKGVLFHHDNARPHISLATQQILKVIVDVCNIGTKFLTAGLEEIGILLRDRTEKNVIVKPCMLHQIMSRHPVPVPNGRATALRGAVCVPVLMLTVCVCRSLTRRRDPLKGSRCMLRTSHVLCSRQRFRSRPCRITIVSRRVPPHSNFATLPYDPARVLHGRHVAASYAVRAGSV</sequence>
<dbReference type="PANTHER" id="PTHR46060">
    <property type="entry name" value="MARINER MOS1 TRANSPOSASE-LIKE PROTEIN"/>
    <property type="match status" value="1"/>
</dbReference>
<dbReference type="InterPro" id="IPR052709">
    <property type="entry name" value="Transposase-MT_Hybrid"/>
</dbReference>
<comment type="caution">
    <text evidence="1">The sequence shown here is derived from an EMBL/GenBank/DDBJ whole genome shotgun (WGS) entry which is preliminary data.</text>
</comment>
<dbReference type="OrthoDB" id="616263at2759"/>
<dbReference type="Pfam" id="PF01359">
    <property type="entry name" value="Transposase_1"/>
    <property type="match status" value="1"/>
</dbReference>
<keyword evidence="1" id="KW-0489">Methyltransferase</keyword>
<dbReference type="GO" id="GO:0032259">
    <property type="term" value="P:methylation"/>
    <property type="evidence" value="ECO:0007669"/>
    <property type="project" value="UniProtKB-KW"/>
</dbReference>
<reference evidence="1 2" key="1">
    <citation type="journal article" date="2019" name="Commun. Biol.">
        <title>The bagworm genome reveals a unique fibroin gene that provides high tensile strength.</title>
        <authorList>
            <person name="Kono N."/>
            <person name="Nakamura H."/>
            <person name="Ohtoshi R."/>
            <person name="Tomita M."/>
            <person name="Numata K."/>
            <person name="Arakawa K."/>
        </authorList>
    </citation>
    <scope>NUCLEOTIDE SEQUENCE [LARGE SCALE GENOMIC DNA]</scope>
</reference>
<organism evidence="1 2">
    <name type="scientific">Eumeta variegata</name>
    <name type="common">Bagworm moth</name>
    <name type="synonym">Eumeta japonica</name>
    <dbReference type="NCBI Taxonomy" id="151549"/>
    <lineage>
        <taxon>Eukaryota</taxon>
        <taxon>Metazoa</taxon>
        <taxon>Ecdysozoa</taxon>
        <taxon>Arthropoda</taxon>
        <taxon>Hexapoda</taxon>
        <taxon>Insecta</taxon>
        <taxon>Pterygota</taxon>
        <taxon>Neoptera</taxon>
        <taxon>Endopterygota</taxon>
        <taxon>Lepidoptera</taxon>
        <taxon>Glossata</taxon>
        <taxon>Ditrysia</taxon>
        <taxon>Tineoidea</taxon>
        <taxon>Psychidae</taxon>
        <taxon>Oiketicinae</taxon>
        <taxon>Eumeta</taxon>
    </lineage>
</organism>
<evidence type="ECO:0000313" key="2">
    <source>
        <dbReference type="Proteomes" id="UP000299102"/>
    </source>
</evidence>
<dbReference type="AlphaFoldDB" id="A0A4C1Z4T8"/>
<gene>
    <name evidence="1" type="primary">SETMAR</name>
    <name evidence="1" type="ORF">EVAR_60308_1</name>
</gene>
<dbReference type="Gene3D" id="3.30.420.10">
    <property type="entry name" value="Ribonuclease H-like superfamily/Ribonuclease H"/>
    <property type="match status" value="1"/>
</dbReference>
<dbReference type="InterPro" id="IPR001888">
    <property type="entry name" value="Transposase_1"/>
</dbReference>
<evidence type="ECO:0000313" key="1">
    <source>
        <dbReference type="EMBL" id="GBP83831.1"/>
    </source>
</evidence>
<keyword evidence="1" id="KW-0808">Transferase</keyword>
<dbReference type="Proteomes" id="UP000299102">
    <property type="component" value="Unassembled WGS sequence"/>
</dbReference>
<dbReference type="GO" id="GO:0003676">
    <property type="term" value="F:nucleic acid binding"/>
    <property type="evidence" value="ECO:0007669"/>
    <property type="project" value="InterPro"/>
</dbReference>
<proteinExistence type="predicted"/>
<protein>
    <submittedName>
        <fullName evidence="1">Histone-lysine N-methyltransferase SETMAR</fullName>
    </submittedName>
</protein>
<dbReference type="InterPro" id="IPR036397">
    <property type="entry name" value="RNaseH_sf"/>
</dbReference>
<accession>A0A4C1Z4T8</accession>
<dbReference type="PANTHER" id="PTHR46060:SF1">
    <property type="entry name" value="MARINER MOS1 TRANSPOSASE-LIKE PROTEIN"/>
    <property type="match status" value="1"/>
</dbReference>
<name>A0A4C1Z4T8_EUMVA</name>
<dbReference type="EMBL" id="BGZK01001643">
    <property type="protein sequence ID" value="GBP83831.1"/>
    <property type="molecule type" value="Genomic_DNA"/>
</dbReference>